<dbReference type="PANTHER" id="PTHR18063">
    <property type="entry name" value="NF-E2 INDUCIBLE PROTEIN"/>
    <property type="match status" value="1"/>
</dbReference>
<gene>
    <name evidence="4" type="ORF">HannXRQ_Chr02g0043501</name>
    <name evidence="3" type="ORF">HanXRQr2_Chr13g0602611</name>
</gene>
<name>A0A251VGD7_HELAN</name>
<dbReference type="EMBL" id="MNCJ02000328">
    <property type="protein sequence ID" value="KAF5774607.1"/>
    <property type="molecule type" value="Genomic_DNA"/>
</dbReference>
<reference evidence="3" key="3">
    <citation type="submission" date="2020-06" db="EMBL/GenBank/DDBJ databases">
        <title>Helianthus annuus Genome sequencing and assembly Release 2.</title>
        <authorList>
            <person name="Gouzy J."/>
            <person name="Langlade N."/>
            <person name="Munos S."/>
        </authorList>
    </citation>
    <scope>NUCLEOTIDE SEQUENCE</scope>
    <source>
        <tissue evidence="3">Leaves</tissue>
    </source>
</reference>
<dbReference type="InterPro" id="IPR007518">
    <property type="entry name" value="MINDY"/>
</dbReference>
<proteinExistence type="predicted"/>
<reference evidence="4" key="2">
    <citation type="submission" date="2017-02" db="EMBL/GenBank/DDBJ databases">
        <title>Sunflower complete genome.</title>
        <authorList>
            <person name="Langlade N."/>
            <person name="Munos S."/>
        </authorList>
    </citation>
    <scope>NUCLEOTIDE SEQUENCE [LARGE SCALE GENOMIC DNA]</scope>
    <source>
        <tissue evidence="4">Leaves</tissue>
    </source>
</reference>
<dbReference type="GO" id="GO:1990380">
    <property type="term" value="F:K48-linked deubiquitinase activity"/>
    <property type="evidence" value="ECO:0000318"/>
    <property type="project" value="GO_Central"/>
</dbReference>
<dbReference type="InParanoid" id="A0A251VGD7"/>
<dbReference type="OMA" id="MATRTNQ"/>
<feature type="region of interest" description="Disordered" evidence="1">
    <location>
        <begin position="178"/>
        <end position="239"/>
    </location>
</feature>
<dbReference type="Gramene" id="mRNA:HanXRQr2_Chr13g0602611">
    <property type="protein sequence ID" value="mRNA:HanXRQr2_Chr13g0602611"/>
    <property type="gene ID" value="HanXRQr2_Chr13g0602611"/>
</dbReference>
<keyword evidence="5" id="KW-1185">Reference proteome</keyword>
<evidence type="ECO:0000259" key="2">
    <source>
        <dbReference type="Pfam" id="PF04424"/>
    </source>
</evidence>
<dbReference type="Pfam" id="PF04424">
    <property type="entry name" value="MINDY_DUB"/>
    <property type="match status" value="1"/>
</dbReference>
<evidence type="ECO:0000256" key="1">
    <source>
        <dbReference type="SAM" id="MobiDB-lite"/>
    </source>
</evidence>
<dbReference type="GO" id="GO:0071944">
    <property type="term" value="C:cell periphery"/>
    <property type="evidence" value="ECO:0000318"/>
    <property type="project" value="GO_Central"/>
</dbReference>
<organism evidence="4 5">
    <name type="scientific">Helianthus annuus</name>
    <name type="common">Common sunflower</name>
    <dbReference type="NCBI Taxonomy" id="4232"/>
    <lineage>
        <taxon>Eukaryota</taxon>
        <taxon>Viridiplantae</taxon>
        <taxon>Streptophyta</taxon>
        <taxon>Embryophyta</taxon>
        <taxon>Tracheophyta</taxon>
        <taxon>Spermatophyta</taxon>
        <taxon>Magnoliopsida</taxon>
        <taxon>eudicotyledons</taxon>
        <taxon>Gunneridae</taxon>
        <taxon>Pentapetalae</taxon>
        <taxon>asterids</taxon>
        <taxon>campanulids</taxon>
        <taxon>Asterales</taxon>
        <taxon>Asteraceae</taxon>
        <taxon>Asteroideae</taxon>
        <taxon>Heliantheae alliance</taxon>
        <taxon>Heliantheae</taxon>
        <taxon>Helianthus</taxon>
    </lineage>
</organism>
<dbReference type="GO" id="GO:0016807">
    <property type="term" value="F:cysteine-type carboxypeptidase activity"/>
    <property type="evidence" value="ECO:0000318"/>
    <property type="project" value="GO_Central"/>
</dbReference>
<dbReference type="Proteomes" id="UP000215914">
    <property type="component" value="Chromosome 2"/>
</dbReference>
<dbReference type="EMBL" id="CM007891">
    <property type="protein sequence ID" value="OTG34233.1"/>
    <property type="molecule type" value="Genomic_DNA"/>
</dbReference>
<dbReference type="STRING" id="4232.A0A251VGD7"/>
<sequence length="372" mass="41788">MAPVSKELLEWGKKQKIKETMYYTKPIRFFGNITPIILQNENGPCPLLAICNVLKLETQKTISDTIDILPLVAKGLDVNVRFTRIKDIEFTSKCAVFRLLNIPVYHGWIIDPQDVETSNAIGLKSYDTLTADLAKLETQNTEGVTTKSSEEDLHEPLMGLELTKTVYSSSEKVGDCVTFKTDPDKASHVGKTSTSEPERHESKDETVETDPDKASRDGKTNTSEPEKRESKDRIEEASLEEVKITEKSVTFGETTSSEASSSTLNIVTARSPQIKELISRPLTARQGELVRDFLENNVSQLTVYGLFCLHEGLEERELCAFFRNNHFNTMLKYGGALYLLVTDLGYKDEPGVIWEKLSEVLTINYSSVMNTR</sequence>
<evidence type="ECO:0000313" key="3">
    <source>
        <dbReference type="EMBL" id="KAF5774607.1"/>
    </source>
</evidence>
<dbReference type="GO" id="GO:0004843">
    <property type="term" value="F:cysteine-type deubiquitinase activity"/>
    <property type="evidence" value="ECO:0007669"/>
    <property type="project" value="InterPro"/>
</dbReference>
<protein>
    <submittedName>
        <fullName evidence="3">MINDY deubiquitinase</fullName>
    </submittedName>
</protein>
<feature type="compositionally biased region" description="Basic and acidic residues" evidence="1">
    <location>
        <begin position="196"/>
        <end position="239"/>
    </location>
</feature>
<evidence type="ECO:0000313" key="4">
    <source>
        <dbReference type="EMBL" id="OTG34233.1"/>
    </source>
</evidence>
<dbReference type="InterPro" id="IPR033979">
    <property type="entry name" value="MINDY_domain"/>
</dbReference>
<accession>A0A251VGD7</accession>
<feature type="domain" description="MINDY deubiquitinase" evidence="2">
    <location>
        <begin position="57"/>
        <end position="360"/>
    </location>
</feature>
<evidence type="ECO:0000313" key="5">
    <source>
        <dbReference type="Proteomes" id="UP000215914"/>
    </source>
</evidence>
<reference evidence="3 5" key="1">
    <citation type="journal article" date="2017" name="Nature">
        <title>The sunflower genome provides insights into oil metabolism, flowering and Asterid evolution.</title>
        <authorList>
            <person name="Badouin H."/>
            <person name="Gouzy J."/>
            <person name="Grassa C.J."/>
            <person name="Murat F."/>
            <person name="Staton S.E."/>
            <person name="Cottret L."/>
            <person name="Lelandais-Briere C."/>
            <person name="Owens G.L."/>
            <person name="Carrere S."/>
            <person name="Mayjonade B."/>
            <person name="Legrand L."/>
            <person name="Gill N."/>
            <person name="Kane N.C."/>
            <person name="Bowers J.E."/>
            <person name="Hubner S."/>
            <person name="Bellec A."/>
            <person name="Berard A."/>
            <person name="Berges H."/>
            <person name="Blanchet N."/>
            <person name="Boniface M.C."/>
            <person name="Brunel D."/>
            <person name="Catrice O."/>
            <person name="Chaidir N."/>
            <person name="Claudel C."/>
            <person name="Donnadieu C."/>
            <person name="Faraut T."/>
            <person name="Fievet G."/>
            <person name="Helmstetter N."/>
            <person name="King M."/>
            <person name="Knapp S.J."/>
            <person name="Lai Z."/>
            <person name="Le Paslier M.C."/>
            <person name="Lippi Y."/>
            <person name="Lorenzon L."/>
            <person name="Mandel J.R."/>
            <person name="Marage G."/>
            <person name="Marchand G."/>
            <person name="Marquand E."/>
            <person name="Bret-Mestries E."/>
            <person name="Morien E."/>
            <person name="Nambeesan S."/>
            <person name="Nguyen T."/>
            <person name="Pegot-Espagnet P."/>
            <person name="Pouilly N."/>
            <person name="Raftis F."/>
            <person name="Sallet E."/>
            <person name="Schiex T."/>
            <person name="Thomas J."/>
            <person name="Vandecasteele C."/>
            <person name="Vares D."/>
            <person name="Vear F."/>
            <person name="Vautrin S."/>
            <person name="Crespi M."/>
            <person name="Mangin B."/>
            <person name="Burke J.M."/>
            <person name="Salse J."/>
            <person name="Munos S."/>
            <person name="Vincourt P."/>
            <person name="Rieseberg L.H."/>
            <person name="Langlade N.B."/>
        </authorList>
    </citation>
    <scope>NUCLEOTIDE SEQUENCE [LARGE SCALE GENOMIC DNA]</scope>
    <source>
        <strain evidence="5">cv. SF193</strain>
        <tissue evidence="3">Leaves</tissue>
    </source>
</reference>
<dbReference type="AlphaFoldDB" id="A0A251VGD7"/>
<dbReference type="PANTHER" id="PTHR18063:SF6">
    <property type="entry name" value="UBIQUITIN CARBOXYL-TERMINAL HYDROLASE"/>
    <property type="match status" value="1"/>
</dbReference>